<dbReference type="EMBL" id="JBBUTH010000007">
    <property type="protein sequence ID" value="MEK8051475.1"/>
    <property type="molecule type" value="Genomic_DNA"/>
</dbReference>
<dbReference type="RefSeq" id="WP_341411156.1">
    <property type="nucleotide sequence ID" value="NZ_JBBUTH010000007.1"/>
</dbReference>
<comment type="caution">
    <text evidence="1">The sequence shown here is derived from an EMBL/GenBank/DDBJ whole genome shotgun (WGS) entry which is preliminary data.</text>
</comment>
<reference evidence="1 2" key="1">
    <citation type="submission" date="2024-04" db="EMBL/GenBank/DDBJ databases">
        <title>Novel species of the genus Ideonella isolated from streams.</title>
        <authorList>
            <person name="Lu H."/>
        </authorList>
    </citation>
    <scope>NUCLEOTIDE SEQUENCE [LARGE SCALE GENOMIC DNA]</scope>
    <source>
        <strain evidence="1 2">DXS22W</strain>
    </source>
</reference>
<gene>
    <name evidence="1" type="ORF">AACH10_14575</name>
</gene>
<name>A0ABU9CI01_9BURK</name>
<proteinExistence type="predicted"/>
<accession>A0ABU9CI01</accession>
<organism evidence="1 2">
    <name type="scientific">Pseudaquabacterium inlustre</name>
    <dbReference type="NCBI Taxonomy" id="2984192"/>
    <lineage>
        <taxon>Bacteria</taxon>
        <taxon>Pseudomonadati</taxon>
        <taxon>Pseudomonadota</taxon>
        <taxon>Betaproteobacteria</taxon>
        <taxon>Burkholderiales</taxon>
        <taxon>Sphaerotilaceae</taxon>
        <taxon>Pseudaquabacterium</taxon>
    </lineage>
</organism>
<protein>
    <submittedName>
        <fullName evidence="1">Uncharacterized protein</fullName>
    </submittedName>
</protein>
<evidence type="ECO:0000313" key="2">
    <source>
        <dbReference type="Proteomes" id="UP001365405"/>
    </source>
</evidence>
<evidence type="ECO:0000313" key="1">
    <source>
        <dbReference type="EMBL" id="MEK8051475.1"/>
    </source>
</evidence>
<sequence length="82" mass="8680">MEGHCSASVVDYLGNLLRPPVLGLRALVDRASFVAEGRRNCRAVLLMGAVTPLADVPVLHAAQLAPLSHVAPAREVSMLLLL</sequence>
<dbReference type="Proteomes" id="UP001365405">
    <property type="component" value="Unassembled WGS sequence"/>
</dbReference>
<keyword evidence="2" id="KW-1185">Reference proteome</keyword>